<dbReference type="PANTHER" id="PTHR10030">
    <property type="entry name" value="ALPHA-L-FUCOSIDASE"/>
    <property type="match status" value="1"/>
</dbReference>
<evidence type="ECO:0000256" key="3">
    <source>
        <dbReference type="ARBA" id="ARBA00012662"/>
    </source>
</evidence>
<evidence type="ECO:0000256" key="6">
    <source>
        <dbReference type="ARBA" id="ARBA00023295"/>
    </source>
</evidence>
<dbReference type="EMBL" id="JACHVA010000101">
    <property type="protein sequence ID" value="MBC2602703.1"/>
    <property type="molecule type" value="Genomic_DNA"/>
</dbReference>
<dbReference type="GO" id="GO:0004560">
    <property type="term" value="F:alpha-L-fucosidase activity"/>
    <property type="evidence" value="ECO:0007669"/>
    <property type="project" value="InterPro"/>
</dbReference>
<dbReference type="EC" id="3.2.1.51" evidence="3"/>
<keyword evidence="6" id="KW-0326">Glycosidase</keyword>
<dbReference type="SMART" id="SM00812">
    <property type="entry name" value="Alpha_L_fucos"/>
    <property type="match status" value="1"/>
</dbReference>
<dbReference type="RefSeq" id="WP_185693369.1">
    <property type="nucleotide sequence ID" value="NZ_JACHVA010000101.1"/>
</dbReference>
<accession>A0A7X1E560</accession>
<keyword evidence="4" id="KW-0732">Signal</keyword>
<feature type="domain" description="Glycoside hydrolase family 29 N-terminal" evidence="7">
    <location>
        <begin position="2"/>
        <end position="66"/>
    </location>
</feature>
<organism evidence="8 9">
    <name type="scientific">Puniceicoccus vermicola</name>
    <dbReference type="NCBI Taxonomy" id="388746"/>
    <lineage>
        <taxon>Bacteria</taxon>
        <taxon>Pseudomonadati</taxon>
        <taxon>Verrucomicrobiota</taxon>
        <taxon>Opitutia</taxon>
        <taxon>Puniceicoccales</taxon>
        <taxon>Puniceicoccaceae</taxon>
        <taxon>Puniceicoccus</taxon>
    </lineage>
</organism>
<comment type="caution">
    <text evidence="8">The sequence shown here is derived from an EMBL/GenBank/DDBJ whole genome shotgun (WGS) entry which is preliminary data.</text>
</comment>
<keyword evidence="9" id="KW-1185">Reference proteome</keyword>
<dbReference type="SUPFAM" id="SSF51445">
    <property type="entry name" value="(Trans)glycosidases"/>
    <property type="match status" value="1"/>
</dbReference>
<evidence type="ECO:0000256" key="4">
    <source>
        <dbReference type="ARBA" id="ARBA00022729"/>
    </source>
</evidence>
<dbReference type="GO" id="GO:0016139">
    <property type="term" value="P:glycoside catabolic process"/>
    <property type="evidence" value="ECO:0007669"/>
    <property type="project" value="TreeGrafter"/>
</dbReference>
<dbReference type="Gene3D" id="3.20.20.80">
    <property type="entry name" value="Glycosidases"/>
    <property type="match status" value="1"/>
</dbReference>
<dbReference type="PRINTS" id="PR00741">
    <property type="entry name" value="GLHYDRLASE29"/>
</dbReference>
<evidence type="ECO:0000313" key="8">
    <source>
        <dbReference type="EMBL" id="MBC2602703.1"/>
    </source>
</evidence>
<evidence type="ECO:0000256" key="2">
    <source>
        <dbReference type="ARBA" id="ARBA00007951"/>
    </source>
</evidence>
<dbReference type="InterPro" id="IPR057739">
    <property type="entry name" value="Glyco_hydro_29_N"/>
</dbReference>
<dbReference type="GO" id="GO:0005764">
    <property type="term" value="C:lysosome"/>
    <property type="evidence" value="ECO:0007669"/>
    <property type="project" value="TreeGrafter"/>
</dbReference>
<dbReference type="InterPro" id="IPR000933">
    <property type="entry name" value="Glyco_hydro_29"/>
</dbReference>
<comment type="function">
    <text evidence="1">Alpha-L-fucosidase is responsible for hydrolyzing the alpha-1,6-linked fucose joined to the reducing-end N-acetylglucosamine of the carbohydrate moieties of glycoproteins.</text>
</comment>
<evidence type="ECO:0000256" key="5">
    <source>
        <dbReference type="ARBA" id="ARBA00022801"/>
    </source>
</evidence>
<dbReference type="Proteomes" id="UP000525652">
    <property type="component" value="Unassembled WGS sequence"/>
</dbReference>
<proteinExistence type="inferred from homology"/>
<evidence type="ECO:0000259" key="7">
    <source>
        <dbReference type="Pfam" id="PF01120"/>
    </source>
</evidence>
<dbReference type="InterPro" id="IPR016286">
    <property type="entry name" value="FUC_metazoa-typ"/>
</dbReference>
<name>A0A7X1E560_9BACT</name>
<evidence type="ECO:0000313" key="9">
    <source>
        <dbReference type="Proteomes" id="UP000525652"/>
    </source>
</evidence>
<sequence length="189" mass="21299">MTNSWSYSSTDNLWKPPATIIRSLINCVSKNGNLLINVCPDGNGIVPEQAVETMREVGAWMKKNGESIYGAGAADYPTPEWGRYTQKGETLYAHVTDQPIGNISLRGLRGRVREGRLVATNTDVLICEYWNPEVQTLDGPEDIFFNFARPTAWTYPLPDESATVVAFRLNDDEGTRTERQRLDEVRMRI</sequence>
<keyword evidence="5" id="KW-0378">Hydrolase</keyword>
<comment type="similarity">
    <text evidence="2">Belongs to the glycosyl hydrolase 29 family.</text>
</comment>
<evidence type="ECO:0000256" key="1">
    <source>
        <dbReference type="ARBA" id="ARBA00004071"/>
    </source>
</evidence>
<dbReference type="InterPro" id="IPR017853">
    <property type="entry name" value="GH"/>
</dbReference>
<protein>
    <recommendedName>
        <fullName evidence="3">alpha-L-fucosidase</fullName>
        <ecNumber evidence="3">3.2.1.51</ecNumber>
    </recommendedName>
</protein>
<gene>
    <name evidence="8" type="ORF">H5P30_13045</name>
</gene>
<dbReference type="PANTHER" id="PTHR10030:SF37">
    <property type="entry name" value="ALPHA-L-FUCOSIDASE-RELATED"/>
    <property type="match status" value="1"/>
</dbReference>
<dbReference type="AlphaFoldDB" id="A0A7X1E560"/>
<reference evidence="8 9" key="1">
    <citation type="submission" date="2020-07" db="EMBL/GenBank/DDBJ databases">
        <authorList>
            <person name="Feng X."/>
        </authorList>
    </citation>
    <scope>NUCLEOTIDE SEQUENCE [LARGE SCALE GENOMIC DNA]</scope>
    <source>
        <strain evidence="8 9">JCM14086</strain>
    </source>
</reference>
<dbReference type="GO" id="GO:0006004">
    <property type="term" value="P:fucose metabolic process"/>
    <property type="evidence" value="ECO:0007669"/>
    <property type="project" value="InterPro"/>
</dbReference>
<dbReference type="Pfam" id="PF01120">
    <property type="entry name" value="Alpha_L_fucos"/>
    <property type="match status" value="1"/>
</dbReference>